<evidence type="ECO:0000256" key="1">
    <source>
        <dbReference type="SAM" id="MobiDB-lite"/>
    </source>
</evidence>
<dbReference type="AlphaFoldDB" id="A0A9Q1GD57"/>
<sequence>MKGFLNSEAECQIQACANHRQNCKLVSVKTWGLSWPRSGARFSDRIPPGGPAERVTGAPPSVQVASPGIRAGRCAKPRTPPRGNDSCREGGAFQRPATKRLL</sequence>
<gene>
    <name evidence="2" type="ORF">SKAU_G00018250</name>
</gene>
<proteinExistence type="predicted"/>
<evidence type="ECO:0000313" key="2">
    <source>
        <dbReference type="EMBL" id="KAJ8381047.1"/>
    </source>
</evidence>
<reference evidence="2" key="1">
    <citation type="journal article" date="2023" name="Science">
        <title>Genome structures resolve the early diversification of teleost fishes.</title>
        <authorList>
            <person name="Parey E."/>
            <person name="Louis A."/>
            <person name="Montfort J."/>
            <person name="Bouchez O."/>
            <person name="Roques C."/>
            <person name="Iampietro C."/>
            <person name="Lluch J."/>
            <person name="Castinel A."/>
            <person name="Donnadieu C."/>
            <person name="Desvignes T."/>
            <person name="Floi Bucao C."/>
            <person name="Jouanno E."/>
            <person name="Wen M."/>
            <person name="Mejri S."/>
            <person name="Dirks R."/>
            <person name="Jansen H."/>
            <person name="Henkel C."/>
            <person name="Chen W.J."/>
            <person name="Zahm M."/>
            <person name="Cabau C."/>
            <person name="Klopp C."/>
            <person name="Thompson A.W."/>
            <person name="Robinson-Rechavi M."/>
            <person name="Braasch I."/>
            <person name="Lecointre G."/>
            <person name="Bobe J."/>
            <person name="Postlethwait J.H."/>
            <person name="Berthelot C."/>
            <person name="Roest Crollius H."/>
            <person name="Guiguen Y."/>
        </authorList>
    </citation>
    <scope>NUCLEOTIDE SEQUENCE</scope>
    <source>
        <strain evidence="2">WJC10195</strain>
    </source>
</reference>
<organism evidence="2 3">
    <name type="scientific">Synaphobranchus kaupii</name>
    <name type="common">Kaup's arrowtooth eel</name>
    <dbReference type="NCBI Taxonomy" id="118154"/>
    <lineage>
        <taxon>Eukaryota</taxon>
        <taxon>Metazoa</taxon>
        <taxon>Chordata</taxon>
        <taxon>Craniata</taxon>
        <taxon>Vertebrata</taxon>
        <taxon>Euteleostomi</taxon>
        <taxon>Actinopterygii</taxon>
        <taxon>Neopterygii</taxon>
        <taxon>Teleostei</taxon>
        <taxon>Anguilliformes</taxon>
        <taxon>Synaphobranchidae</taxon>
        <taxon>Synaphobranchus</taxon>
    </lineage>
</organism>
<protein>
    <submittedName>
        <fullName evidence="2">Uncharacterized protein</fullName>
    </submittedName>
</protein>
<name>A0A9Q1GD57_SYNKA</name>
<evidence type="ECO:0000313" key="3">
    <source>
        <dbReference type="Proteomes" id="UP001152622"/>
    </source>
</evidence>
<keyword evidence="3" id="KW-1185">Reference proteome</keyword>
<dbReference type="Proteomes" id="UP001152622">
    <property type="component" value="Chromosome 1"/>
</dbReference>
<dbReference type="EMBL" id="JAINUF010000001">
    <property type="protein sequence ID" value="KAJ8381047.1"/>
    <property type="molecule type" value="Genomic_DNA"/>
</dbReference>
<comment type="caution">
    <text evidence="2">The sequence shown here is derived from an EMBL/GenBank/DDBJ whole genome shotgun (WGS) entry which is preliminary data.</text>
</comment>
<feature type="region of interest" description="Disordered" evidence="1">
    <location>
        <begin position="40"/>
        <end position="102"/>
    </location>
</feature>
<accession>A0A9Q1GD57</accession>